<evidence type="ECO:0000313" key="2">
    <source>
        <dbReference type="Proteomes" id="UP000439903"/>
    </source>
</evidence>
<name>A0A8H4AZP2_GIGMA</name>
<proteinExistence type="predicted"/>
<protein>
    <submittedName>
        <fullName evidence="1">Uncharacterized protein</fullName>
    </submittedName>
</protein>
<gene>
    <name evidence="1" type="ORF">F8M41_026342</name>
</gene>
<reference evidence="1 2" key="1">
    <citation type="journal article" date="2019" name="Environ. Microbiol.">
        <title>At the nexus of three kingdoms: the genome of the mycorrhizal fungus Gigaspora margarita provides insights into plant, endobacterial and fungal interactions.</title>
        <authorList>
            <person name="Venice F."/>
            <person name="Ghignone S."/>
            <person name="Salvioli di Fossalunga A."/>
            <person name="Amselem J."/>
            <person name="Novero M."/>
            <person name="Xianan X."/>
            <person name="Sedzielewska Toro K."/>
            <person name="Morin E."/>
            <person name="Lipzen A."/>
            <person name="Grigoriev I.V."/>
            <person name="Henrissat B."/>
            <person name="Martin F.M."/>
            <person name="Bonfante P."/>
        </authorList>
    </citation>
    <scope>NUCLEOTIDE SEQUENCE [LARGE SCALE GENOMIC DNA]</scope>
    <source>
        <strain evidence="1 2">BEG34</strain>
    </source>
</reference>
<dbReference type="AlphaFoldDB" id="A0A8H4AZP2"/>
<dbReference type="OrthoDB" id="2404417at2759"/>
<accession>A0A8H4AZP2</accession>
<organism evidence="1 2">
    <name type="scientific">Gigaspora margarita</name>
    <dbReference type="NCBI Taxonomy" id="4874"/>
    <lineage>
        <taxon>Eukaryota</taxon>
        <taxon>Fungi</taxon>
        <taxon>Fungi incertae sedis</taxon>
        <taxon>Mucoromycota</taxon>
        <taxon>Glomeromycotina</taxon>
        <taxon>Glomeromycetes</taxon>
        <taxon>Diversisporales</taxon>
        <taxon>Gigasporaceae</taxon>
        <taxon>Gigaspora</taxon>
    </lineage>
</organism>
<dbReference type="Proteomes" id="UP000439903">
    <property type="component" value="Unassembled WGS sequence"/>
</dbReference>
<keyword evidence="2" id="KW-1185">Reference proteome</keyword>
<sequence length="199" mass="22803">MEEEHINYFQPMMKQLVKDYEVELQDGFYITNIFTSECPLCLDYIWNGPFYEPLELNKQQLLSNGSPAKLTAKPCKPSHILLSAPDNESNRISPSEQKRKTMNIRKSKCEYKGKQKENIPKKSKISVEISEIISQQLPADIPQQVATSDNQKFMNATNQPMDKSQEFIEKFNAARQHVLNILNLRISPHSSVKIATDAS</sequence>
<dbReference type="EMBL" id="WTPW01000099">
    <property type="protein sequence ID" value="KAF0548129.1"/>
    <property type="molecule type" value="Genomic_DNA"/>
</dbReference>
<evidence type="ECO:0000313" key="1">
    <source>
        <dbReference type="EMBL" id="KAF0548129.1"/>
    </source>
</evidence>
<comment type="caution">
    <text evidence="1">The sequence shown here is derived from an EMBL/GenBank/DDBJ whole genome shotgun (WGS) entry which is preliminary data.</text>
</comment>